<protein>
    <submittedName>
        <fullName evidence="3">DUF5689 domain-containing protein</fullName>
    </submittedName>
</protein>
<dbReference type="RefSeq" id="WP_187659071.1">
    <property type="nucleotide sequence ID" value="NZ_JACTAB010000001.1"/>
</dbReference>
<accession>A0ABU9DZ19</accession>
<dbReference type="Pfam" id="PF18942">
    <property type="entry name" value="DUF5689"/>
    <property type="match status" value="1"/>
</dbReference>
<evidence type="ECO:0000256" key="1">
    <source>
        <dbReference type="SAM" id="SignalP"/>
    </source>
</evidence>
<reference evidence="3 4" key="1">
    <citation type="submission" date="2024-04" db="EMBL/GenBank/DDBJ databases">
        <title>draft genome sequnece of Flavobacterium buctense JCM 30750.</title>
        <authorList>
            <person name="Kim D.-U."/>
        </authorList>
    </citation>
    <scope>NUCLEOTIDE SEQUENCE [LARGE SCALE GENOMIC DNA]</scope>
    <source>
        <strain evidence="3 4">JCM 30750</strain>
    </source>
</reference>
<keyword evidence="1" id="KW-0732">Signal</keyword>
<evidence type="ECO:0000313" key="4">
    <source>
        <dbReference type="Proteomes" id="UP001491349"/>
    </source>
</evidence>
<dbReference type="InterPro" id="IPR043744">
    <property type="entry name" value="DUF5689"/>
</dbReference>
<sequence>MKNLLKLLTIALFATFASCVDESYDNPDLSGECTDLTATKDVSYFTNLAATSYAQHTGDDIIEAYVTSSDVGGNFYKSISFVSVDGTVGFSVSVDDYNLYTKYEPGRKVFVNMKDRYFVKENNSTVIGSLYNGNTLEDTSDDEVGRISPVEYQSVLTRSCTKVNEDELVNHLTIAQTLNNNNINKLIELDNVQFTDASLNQNYFDEDVFTIGGGTNHNVVDAAGNTLIVRVSEYATFASAAIPSGNGKLRGVLTKFGSTFQFMIRSLDDVQLNGPRVQPLFEETFTTNFPNWTKFSVIGNQVWSLDSAGNPGNCANMNGFSSGAQNNEDWLISPSIDLTSVPSANLTFQTVRPFSGTALAVLVSTNYSGSGTPTAATWTTLSGFNLATSGTTWRDSGNVSLAAFIGQPNVRIAFKYVSTTAGASQWKVDNVKVQ</sequence>
<comment type="caution">
    <text evidence="3">The sequence shown here is derived from an EMBL/GenBank/DDBJ whole genome shotgun (WGS) entry which is preliminary data.</text>
</comment>
<feature type="signal peptide" evidence="1">
    <location>
        <begin position="1"/>
        <end position="19"/>
    </location>
</feature>
<feature type="domain" description="DUF5689" evidence="2">
    <location>
        <begin position="40"/>
        <end position="270"/>
    </location>
</feature>
<dbReference type="Proteomes" id="UP001491349">
    <property type="component" value="Unassembled WGS sequence"/>
</dbReference>
<proteinExistence type="predicted"/>
<name>A0ABU9DZ19_9FLAO</name>
<keyword evidence="4" id="KW-1185">Reference proteome</keyword>
<gene>
    <name evidence="3" type="ORF">WMW71_01125</name>
</gene>
<dbReference type="PROSITE" id="PS51257">
    <property type="entry name" value="PROKAR_LIPOPROTEIN"/>
    <property type="match status" value="1"/>
</dbReference>
<evidence type="ECO:0000313" key="3">
    <source>
        <dbReference type="EMBL" id="MEK8178927.1"/>
    </source>
</evidence>
<dbReference type="NCBIfam" id="NF038128">
    <property type="entry name" value="choice_anch_J"/>
    <property type="match status" value="1"/>
</dbReference>
<evidence type="ECO:0000259" key="2">
    <source>
        <dbReference type="Pfam" id="PF18942"/>
    </source>
</evidence>
<dbReference type="Gene3D" id="2.60.120.200">
    <property type="match status" value="1"/>
</dbReference>
<dbReference type="EMBL" id="JBBPCB010000001">
    <property type="protein sequence ID" value="MEK8178927.1"/>
    <property type="molecule type" value="Genomic_DNA"/>
</dbReference>
<feature type="chain" id="PRO_5045923438" evidence="1">
    <location>
        <begin position="20"/>
        <end position="434"/>
    </location>
</feature>
<organism evidence="3 4">
    <name type="scientific">Flavobacterium buctense</name>
    <dbReference type="NCBI Taxonomy" id="1648146"/>
    <lineage>
        <taxon>Bacteria</taxon>
        <taxon>Pseudomonadati</taxon>
        <taxon>Bacteroidota</taxon>
        <taxon>Flavobacteriia</taxon>
        <taxon>Flavobacteriales</taxon>
        <taxon>Flavobacteriaceae</taxon>
        <taxon>Flavobacterium</taxon>
    </lineage>
</organism>